<dbReference type="CDD" id="cd00293">
    <property type="entry name" value="USP-like"/>
    <property type="match status" value="1"/>
</dbReference>
<dbReference type="Pfam" id="PF00582">
    <property type="entry name" value="Usp"/>
    <property type="match status" value="1"/>
</dbReference>
<evidence type="ECO:0000313" key="3">
    <source>
        <dbReference type="EMBL" id="GGW29407.1"/>
    </source>
</evidence>
<dbReference type="SUPFAM" id="SSF52402">
    <property type="entry name" value="Adenine nucleotide alpha hydrolases-like"/>
    <property type="match status" value="2"/>
</dbReference>
<organism evidence="3 4">
    <name type="scientific">Arenibacter certesii</name>
    <dbReference type="NCBI Taxonomy" id="228955"/>
    <lineage>
        <taxon>Bacteria</taxon>
        <taxon>Pseudomonadati</taxon>
        <taxon>Bacteroidota</taxon>
        <taxon>Flavobacteriia</taxon>
        <taxon>Flavobacteriales</taxon>
        <taxon>Flavobacteriaceae</taxon>
        <taxon>Arenibacter</taxon>
    </lineage>
</organism>
<proteinExistence type="inferred from homology"/>
<dbReference type="InterPro" id="IPR006016">
    <property type="entry name" value="UspA"/>
</dbReference>
<name>A0A918IUM8_9FLAO</name>
<comment type="similarity">
    <text evidence="1">Belongs to the universal stress protein A family.</text>
</comment>
<evidence type="ECO:0000313" key="4">
    <source>
        <dbReference type="Proteomes" id="UP000634668"/>
    </source>
</evidence>
<feature type="domain" description="UspA" evidence="2">
    <location>
        <begin position="1"/>
        <end position="146"/>
    </location>
</feature>
<keyword evidence="4" id="KW-1185">Reference proteome</keyword>
<accession>A0A918IUM8</accession>
<dbReference type="RefSeq" id="WP_026812457.1">
    <property type="nucleotide sequence ID" value="NZ_BMWP01000007.1"/>
</dbReference>
<dbReference type="EMBL" id="BMWP01000007">
    <property type="protein sequence ID" value="GGW29407.1"/>
    <property type="molecule type" value="Genomic_DNA"/>
</dbReference>
<evidence type="ECO:0000256" key="1">
    <source>
        <dbReference type="ARBA" id="ARBA00008791"/>
    </source>
</evidence>
<reference evidence="3" key="1">
    <citation type="journal article" date="2014" name="Int. J. Syst. Evol. Microbiol.">
        <title>Complete genome sequence of Corynebacterium casei LMG S-19264T (=DSM 44701T), isolated from a smear-ripened cheese.</title>
        <authorList>
            <consortium name="US DOE Joint Genome Institute (JGI-PGF)"/>
            <person name="Walter F."/>
            <person name="Albersmeier A."/>
            <person name="Kalinowski J."/>
            <person name="Ruckert C."/>
        </authorList>
    </citation>
    <scope>NUCLEOTIDE SEQUENCE</scope>
    <source>
        <strain evidence="3">KCTC 12113</strain>
    </source>
</reference>
<protein>
    <recommendedName>
        <fullName evidence="2">UspA domain-containing protein</fullName>
    </recommendedName>
</protein>
<gene>
    <name evidence="3" type="ORF">GCM10007383_13280</name>
</gene>
<dbReference type="Gene3D" id="3.40.50.12370">
    <property type="match status" value="1"/>
</dbReference>
<dbReference type="AlphaFoldDB" id="A0A918IUM8"/>
<comment type="caution">
    <text evidence="3">The sequence shown here is derived from an EMBL/GenBank/DDBJ whole genome shotgun (WGS) entry which is preliminary data.</text>
</comment>
<dbReference type="PANTHER" id="PTHR46268:SF6">
    <property type="entry name" value="UNIVERSAL STRESS PROTEIN UP12"/>
    <property type="match status" value="1"/>
</dbReference>
<dbReference type="InterPro" id="IPR006015">
    <property type="entry name" value="Universal_stress_UspA"/>
</dbReference>
<sequence>MKRILLPTDFSENAYNAIMYALQLFKNKECTFYLLNTYSPAVYKAEYLLYSPGQIGLGDKYQMRSMTGLEKLKKQLESEFTNTNHRFVIHSAYSMLVDEIVQTVSKENIDLVIMGTQGATGAQEILLGTNTIQLIKRASFPIIAVPSEYEYTAPKEILFPTDYEVSYRKDQFKMLLQLQSNHLSQIRVLHISTSYEISEIQQMNKGILEELLKNTNHLFHNLPNQGVIEGINNFQVDRKINLLVMIQNKHTFLERLFIEPVIKNVGLYVRIPFMVIPG</sequence>
<evidence type="ECO:0000259" key="2">
    <source>
        <dbReference type="Pfam" id="PF00582"/>
    </source>
</evidence>
<dbReference type="Proteomes" id="UP000634668">
    <property type="component" value="Unassembled WGS sequence"/>
</dbReference>
<reference evidence="3" key="2">
    <citation type="submission" date="2020-09" db="EMBL/GenBank/DDBJ databases">
        <authorList>
            <person name="Sun Q."/>
            <person name="Kim S."/>
        </authorList>
    </citation>
    <scope>NUCLEOTIDE SEQUENCE</scope>
    <source>
        <strain evidence="3">KCTC 12113</strain>
    </source>
</reference>
<dbReference type="PANTHER" id="PTHR46268">
    <property type="entry name" value="STRESS RESPONSE PROTEIN NHAX"/>
    <property type="match status" value="1"/>
</dbReference>
<dbReference type="PRINTS" id="PR01438">
    <property type="entry name" value="UNVRSLSTRESS"/>
</dbReference>